<comment type="caution">
    <text evidence="1">The sequence shown here is derived from an EMBL/GenBank/DDBJ whole genome shotgun (WGS) entry which is preliminary data.</text>
</comment>
<gene>
    <name evidence="1" type="ORF">PR002_g2156</name>
</gene>
<dbReference type="EMBL" id="QXFU01000070">
    <property type="protein sequence ID" value="KAE9045552.1"/>
    <property type="molecule type" value="Genomic_DNA"/>
</dbReference>
<dbReference type="AlphaFoldDB" id="A0A6A3NQR5"/>
<reference evidence="1 2" key="1">
    <citation type="submission" date="2018-09" db="EMBL/GenBank/DDBJ databases">
        <title>Genomic investigation of the strawberry pathogen Phytophthora fragariae indicates pathogenicity is determined by transcriptional variation in three key races.</title>
        <authorList>
            <person name="Adams T.M."/>
            <person name="Armitage A.D."/>
            <person name="Sobczyk M.K."/>
            <person name="Bates H.J."/>
            <person name="Dunwell J.M."/>
            <person name="Nellist C.F."/>
            <person name="Harrison R.J."/>
        </authorList>
    </citation>
    <scope>NUCLEOTIDE SEQUENCE [LARGE SCALE GENOMIC DNA]</scope>
    <source>
        <strain evidence="1 2">SCRP324</strain>
    </source>
</reference>
<protein>
    <submittedName>
        <fullName evidence="1">Uncharacterized protein</fullName>
    </submittedName>
</protein>
<accession>A0A6A3NQR5</accession>
<organism evidence="1 2">
    <name type="scientific">Phytophthora rubi</name>
    <dbReference type="NCBI Taxonomy" id="129364"/>
    <lineage>
        <taxon>Eukaryota</taxon>
        <taxon>Sar</taxon>
        <taxon>Stramenopiles</taxon>
        <taxon>Oomycota</taxon>
        <taxon>Peronosporomycetes</taxon>
        <taxon>Peronosporales</taxon>
        <taxon>Peronosporaceae</taxon>
        <taxon>Phytophthora</taxon>
    </lineage>
</organism>
<evidence type="ECO:0000313" key="1">
    <source>
        <dbReference type="EMBL" id="KAE9045552.1"/>
    </source>
</evidence>
<evidence type="ECO:0000313" key="2">
    <source>
        <dbReference type="Proteomes" id="UP000435112"/>
    </source>
</evidence>
<proteinExistence type="predicted"/>
<sequence>MLFRIQFGVALNHKGTIPALGLETVSDYIVGSKITRLLHSSGWAVLLAGFLSLLQDVLQISHLLETVTLESFFEGLIRKIPHKLPQVLLAFLARLPEVHTSTLRGEIQAVQER</sequence>
<name>A0A6A3NQR5_9STRA</name>
<dbReference type="Proteomes" id="UP000435112">
    <property type="component" value="Unassembled WGS sequence"/>
</dbReference>